<comment type="subcellular location">
    <subcellularLocation>
        <location evidence="1">Membrane</location>
    </subcellularLocation>
</comment>
<dbReference type="InterPro" id="IPR003960">
    <property type="entry name" value="ATPase_AAA_CS"/>
</dbReference>
<reference evidence="13" key="3">
    <citation type="submission" date="2025-05" db="UniProtKB">
        <authorList>
            <consortium name="RefSeq"/>
        </authorList>
    </citation>
    <scope>NUCLEOTIDE SEQUENCE [LARGE SCALE GENOMIC DNA]</scope>
    <source>
        <strain evidence="13">DH4</strain>
    </source>
</reference>
<dbReference type="PROSITE" id="PS00674">
    <property type="entry name" value="AAA"/>
    <property type="match status" value="1"/>
</dbReference>
<dbReference type="CTD" id="5190"/>
<keyword evidence="13" id="KW-1185">Reference proteome</keyword>
<reference evidence="14" key="2">
    <citation type="submission" date="2025-04" db="UniProtKB">
        <authorList>
            <consortium name="RefSeq"/>
        </authorList>
    </citation>
    <scope>IDENTIFICATION</scope>
    <source>
        <strain evidence="14">DH4</strain>
        <tissue evidence="14">Whole body</tissue>
    </source>
</reference>
<dbReference type="FunFam" id="3.40.50.300:FF:000109">
    <property type="entry name" value="Peroxisomal biogenesis factor 6"/>
    <property type="match status" value="1"/>
</dbReference>
<dbReference type="Pfam" id="PF00004">
    <property type="entry name" value="AAA"/>
    <property type="match status" value="2"/>
</dbReference>
<dbReference type="EnsemblMetazoa" id="XM_026445097">
    <property type="protein sequence ID" value="XP_026300882"/>
    <property type="gene ID" value="LOC726348"/>
</dbReference>
<dbReference type="InterPro" id="IPR027417">
    <property type="entry name" value="P-loop_NTPase"/>
</dbReference>
<feature type="domain" description="AAA+ ATPase" evidence="11">
    <location>
        <begin position="302"/>
        <end position="437"/>
    </location>
</feature>
<dbReference type="InterPro" id="IPR050168">
    <property type="entry name" value="AAA_ATPase_domain"/>
</dbReference>
<dbReference type="Proteomes" id="UP000005203">
    <property type="component" value="Linkage group LG1"/>
</dbReference>
<dbReference type="KEGG" id="ame:726348"/>
<gene>
    <name evidence="14" type="primary">LOC726348</name>
</gene>
<organism evidence="12">
    <name type="scientific">Apis mellifera</name>
    <name type="common">Honeybee</name>
    <dbReference type="NCBI Taxonomy" id="7460"/>
    <lineage>
        <taxon>Eukaryota</taxon>
        <taxon>Metazoa</taxon>
        <taxon>Ecdysozoa</taxon>
        <taxon>Arthropoda</taxon>
        <taxon>Hexapoda</taxon>
        <taxon>Insecta</taxon>
        <taxon>Pterygota</taxon>
        <taxon>Neoptera</taxon>
        <taxon>Endopterygota</taxon>
        <taxon>Hymenoptera</taxon>
        <taxon>Apocrita</taxon>
        <taxon>Aculeata</taxon>
        <taxon>Apoidea</taxon>
        <taxon>Anthophila</taxon>
        <taxon>Apidae</taxon>
        <taxon>Apis</taxon>
    </lineage>
</organism>
<evidence type="ECO:0000256" key="7">
    <source>
        <dbReference type="ARBA" id="ARBA00023136"/>
    </source>
</evidence>
<sequence length="810" mass="93931">MNSLYFYINFLRELTKILMKRNFNYILLYTFVQFVFFKLKTLIDTEFNWNILSDFALKNLIRRFYNEKNYYVDRNSCLLASVQYFKAPIPTWFYICSKFSLKKYKVLIIPKIQKDNVDTNNIFVSETMKYNIENALHCTIDKCFLLPTKDNSIKFATVVKVSMISNPYESTDNLIRVLLENYFSEPRFLKKNDLFGINIKEYMLDQMYLYINPLMSIIYFKVNSIIINDKDCTVNDISYILFGETTVIQEPNIHTYLPQKHFDYNQIEEKHIELYPPNLATLLEHLEHCILPFIKHDIQLSINPIFLIKGSQGSNKRKLIQILAEKIGLNFLNIDFAEVQALTSAQTEAKLRIVLHNAEQCMPCMLCLNNIEVFGKNSEGQKDERVISTFSNEINLLYNKHLKFPIIIIATTNESDIPSELNRIFIETIHLEHLNQKKRTNLISWLLMKQNLDYQVNLSKISGICSDFRYSDLLILILNAVKFRCKDKCRNFNAKNLKLFNLVLLQEDFDKAYEYMQSIYTDCKGTPHIPKVYWEDIGGLINLKHEITRRIQLPLMNTLEFGQSGLLLYGPPGTGKTLLAKAVATEFQLHFLSVKGSEMLNMYVGQSEKNVRQVFERARAAVPCIIFFDELDSLAPNRGRSGDSGGVMDRVVSQLLAEMDGLDYSNNIFIIGATNRPDLIDPALLRPGRFDKLLYVGIHCDRDSQFNVLKALTRKFKFRENGKELEKFVSQLPNHTTGADLYSVCSNAWLNAARKILNSYQNSSKDVKLNEYVVVELEDFSKAAYDLIPSVSKQEAEKYKRMEIELSSVS</sequence>
<dbReference type="SUPFAM" id="SSF52540">
    <property type="entry name" value="P-loop containing nucleoside triphosphate hydrolases"/>
    <property type="match status" value="2"/>
</dbReference>
<evidence type="ECO:0000256" key="3">
    <source>
        <dbReference type="ARBA" id="ARBA00022593"/>
    </source>
</evidence>
<evidence type="ECO:0000256" key="6">
    <source>
        <dbReference type="ARBA" id="ARBA00022840"/>
    </source>
</evidence>
<keyword evidence="6" id="KW-0067">ATP-binding</keyword>
<dbReference type="RefSeq" id="XP_026300882.1">
    <property type="nucleotide sequence ID" value="XM_026445097.1"/>
</dbReference>
<dbReference type="GO" id="GO:0005829">
    <property type="term" value="C:cytosol"/>
    <property type="evidence" value="ECO:0007669"/>
    <property type="project" value="TreeGrafter"/>
</dbReference>
<keyword evidence="3" id="KW-0962">Peroxisome biogenesis</keyword>
<evidence type="ECO:0000313" key="14">
    <source>
        <dbReference type="RefSeq" id="XP_026300882.1"/>
    </source>
</evidence>
<dbReference type="InterPro" id="IPR003959">
    <property type="entry name" value="ATPase_AAA_core"/>
</dbReference>
<dbReference type="GO" id="GO:0005524">
    <property type="term" value="F:ATP binding"/>
    <property type="evidence" value="ECO:0007669"/>
    <property type="project" value="UniProtKB-KW"/>
</dbReference>
<evidence type="ECO:0000256" key="9">
    <source>
        <dbReference type="ARBA" id="ARBA00034920"/>
    </source>
</evidence>
<evidence type="ECO:0000256" key="5">
    <source>
        <dbReference type="ARBA" id="ARBA00022801"/>
    </source>
</evidence>
<dbReference type="PANTHER" id="PTHR23077">
    <property type="entry name" value="AAA-FAMILY ATPASE"/>
    <property type="match status" value="1"/>
</dbReference>
<dbReference type="GO" id="GO:0016558">
    <property type="term" value="P:protein import into peroxisome matrix"/>
    <property type="evidence" value="ECO:0007669"/>
    <property type="project" value="TreeGrafter"/>
</dbReference>
<dbReference type="SMART" id="SM00382">
    <property type="entry name" value="AAA"/>
    <property type="match status" value="2"/>
</dbReference>
<reference evidence="12" key="1">
    <citation type="submission" date="2021-01" db="UniProtKB">
        <authorList>
            <consortium name="EnsemblMetazoa"/>
        </authorList>
    </citation>
    <scope>IDENTIFICATION</scope>
    <source>
        <strain evidence="12">DH4</strain>
    </source>
</reference>
<dbReference type="OrthoDB" id="2187at2759"/>
<name>A0A7M7MU31_APIME</name>
<evidence type="ECO:0000256" key="1">
    <source>
        <dbReference type="ARBA" id="ARBA00004370"/>
    </source>
</evidence>
<feature type="domain" description="AAA+ ATPase" evidence="11">
    <location>
        <begin position="562"/>
        <end position="700"/>
    </location>
</feature>
<comment type="similarity">
    <text evidence="2">Belongs to the AAA ATPase family.</text>
</comment>
<accession>A0A7M7MU31</accession>
<evidence type="ECO:0000313" key="12">
    <source>
        <dbReference type="EnsemblMetazoa" id="XP_026300882"/>
    </source>
</evidence>
<dbReference type="AlphaFoldDB" id="A0A7M7MU31"/>
<evidence type="ECO:0000256" key="4">
    <source>
        <dbReference type="ARBA" id="ARBA00022741"/>
    </source>
</evidence>
<evidence type="ECO:0000259" key="11">
    <source>
        <dbReference type="SMART" id="SM00382"/>
    </source>
</evidence>
<accession>A0A8B8HA32</accession>
<evidence type="ECO:0000256" key="2">
    <source>
        <dbReference type="ARBA" id="ARBA00006914"/>
    </source>
</evidence>
<keyword evidence="5" id="KW-0378">Hydrolase</keyword>
<keyword evidence="4" id="KW-0547">Nucleotide-binding</keyword>
<protein>
    <recommendedName>
        <fullName evidence="8">Peroxisomal ATPase PEX6</fullName>
    </recommendedName>
    <alternativeName>
        <fullName evidence="9">Peroxin-6</fullName>
    </alternativeName>
</protein>
<dbReference type="GeneID" id="726348"/>
<keyword evidence="7" id="KW-0472">Membrane</keyword>
<evidence type="ECO:0000256" key="8">
    <source>
        <dbReference type="ARBA" id="ARBA00034811"/>
    </source>
</evidence>
<proteinExistence type="inferred from homology"/>
<dbReference type="InterPro" id="IPR003593">
    <property type="entry name" value="AAA+_ATPase"/>
</dbReference>
<dbReference type="PANTHER" id="PTHR23077:SF9">
    <property type="entry name" value="PEROXISOMAL ATPASE PEX6"/>
    <property type="match status" value="1"/>
</dbReference>
<dbReference type="Gene3D" id="3.40.50.300">
    <property type="entry name" value="P-loop containing nucleotide triphosphate hydrolases"/>
    <property type="match status" value="2"/>
</dbReference>
<evidence type="ECO:0000313" key="13">
    <source>
        <dbReference type="Proteomes" id="UP000005203"/>
    </source>
</evidence>
<dbReference type="GO" id="GO:0016887">
    <property type="term" value="F:ATP hydrolysis activity"/>
    <property type="evidence" value="ECO:0007669"/>
    <property type="project" value="InterPro"/>
</dbReference>
<dbReference type="GO" id="GO:0005778">
    <property type="term" value="C:peroxisomal membrane"/>
    <property type="evidence" value="ECO:0007669"/>
    <property type="project" value="TreeGrafter"/>
</dbReference>
<evidence type="ECO:0000256" key="10">
    <source>
        <dbReference type="ARBA" id="ARBA00048778"/>
    </source>
</evidence>
<dbReference type="Gene3D" id="1.10.8.60">
    <property type="match status" value="2"/>
</dbReference>
<comment type="catalytic activity">
    <reaction evidence="10">
        <text>ATP + H2O = ADP + phosphate + H(+)</text>
        <dbReference type="Rhea" id="RHEA:13065"/>
        <dbReference type="ChEBI" id="CHEBI:15377"/>
        <dbReference type="ChEBI" id="CHEBI:15378"/>
        <dbReference type="ChEBI" id="CHEBI:30616"/>
        <dbReference type="ChEBI" id="CHEBI:43474"/>
        <dbReference type="ChEBI" id="CHEBI:456216"/>
    </reaction>
    <physiologicalReaction direction="left-to-right" evidence="10">
        <dbReference type="Rhea" id="RHEA:13066"/>
    </physiologicalReaction>
</comment>